<organism evidence="1 2">
    <name type="scientific">Engystomops pustulosus</name>
    <name type="common">Tungara frog</name>
    <name type="synonym">Physalaemus pustulosus</name>
    <dbReference type="NCBI Taxonomy" id="76066"/>
    <lineage>
        <taxon>Eukaryota</taxon>
        <taxon>Metazoa</taxon>
        <taxon>Chordata</taxon>
        <taxon>Craniata</taxon>
        <taxon>Vertebrata</taxon>
        <taxon>Euteleostomi</taxon>
        <taxon>Amphibia</taxon>
        <taxon>Batrachia</taxon>
        <taxon>Anura</taxon>
        <taxon>Neobatrachia</taxon>
        <taxon>Hyloidea</taxon>
        <taxon>Leptodactylidae</taxon>
        <taxon>Leiuperinae</taxon>
        <taxon>Engystomops</taxon>
    </lineage>
</organism>
<proteinExistence type="predicted"/>
<evidence type="ECO:0000313" key="1">
    <source>
        <dbReference type="EMBL" id="KAG8564141.1"/>
    </source>
</evidence>
<evidence type="ECO:0000313" key="2">
    <source>
        <dbReference type="Proteomes" id="UP000824782"/>
    </source>
</evidence>
<name>A0AAV7AXQ3_ENGPU</name>
<protein>
    <submittedName>
        <fullName evidence="1">Uncharacterized protein</fullName>
    </submittedName>
</protein>
<comment type="caution">
    <text evidence="1">The sequence shown here is derived from an EMBL/GenBank/DDBJ whole genome shotgun (WGS) entry which is preliminary data.</text>
</comment>
<gene>
    <name evidence="1" type="ORF">GDO81_016345</name>
</gene>
<keyword evidence="2" id="KW-1185">Reference proteome</keyword>
<dbReference type="EMBL" id="WNYA01000007">
    <property type="protein sequence ID" value="KAG8564141.1"/>
    <property type="molecule type" value="Genomic_DNA"/>
</dbReference>
<accession>A0AAV7AXQ3</accession>
<dbReference type="Proteomes" id="UP000824782">
    <property type="component" value="Unassembled WGS sequence"/>
</dbReference>
<dbReference type="AlphaFoldDB" id="A0AAV7AXQ3"/>
<sequence>MLAGRTESKIREKYEKYNMINHNLLRYGYNMTEAAQFFSADKLSIRFLASRTLPYGLSSAGLFGPRNCHRALAHERILRKSNQVYCYSFMYKILYSYSRIWNLLFIFPVFCAEKGICQFSVTSPLCSLSVIEN</sequence>
<reference evidence="1" key="1">
    <citation type="thesis" date="2020" institute="ProQuest LLC" country="789 East Eisenhower Parkway, Ann Arbor, MI, USA">
        <title>Comparative Genomics and Chromosome Evolution.</title>
        <authorList>
            <person name="Mudd A.B."/>
        </authorList>
    </citation>
    <scope>NUCLEOTIDE SEQUENCE</scope>
    <source>
        <strain evidence="1">237g6f4</strain>
        <tissue evidence="1">Blood</tissue>
    </source>
</reference>